<evidence type="ECO:0000313" key="3">
    <source>
        <dbReference type="Proteomes" id="UP000197003"/>
    </source>
</evidence>
<accession>A0A1Z3N3Y9</accession>
<sequence length="140" mass="15301">MFKLKSYLRSLQEAIMTPQKWTSVLLISLLIFTSSTSTAQANRSVKRNVAAVLFSTLGGAILGLSTLSFYGEPQEHTGNITTGALVGLLGGVGYVIYDSSRPAAPQYEYSQNLGMDFKNRRASETFVAKAPPMIQYSFTF</sequence>
<dbReference type="OrthoDB" id="5294448at2"/>
<reference evidence="2 3" key="1">
    <citation type="submission" date="2017-04" db="EMBL/GenBank/DDBJ databases">
        <title>Whole genome sequence of Bdellovibrio bacteriovorus strain SSB218315.</title>
        <authorList>
            <person name="Oyedara O."/>
            <person name="Rodriguez-Perez M.A."/>
        </authorList>
    </citation>
    <scope>NUCLEOTIDE SEQUENCE [LARGE SCALE GENOMIC DNA]</scope>
    <source>
        <strain evidence="2 3">SSB218315</strain>
    </source>
</reference>
<evidence type="ECO:0000313" key="2">
    <source>
        <dbReference type="EMBL" id="ASD62141.1"/>
    </source>
</evidence>
<keyword evidence="1" id="KW-1133">Transmembrane helix</keyword>
<feature type="transmembrane region" description="Helical" evidence="1">
    <location>
        <begin position="51"/>
        <end position="70"/>
    </location>
</feature>
<keyword evidence="1" id="KW-0472">Membrane</keyword>
<feature type="transmembrane region" description="Helical" evidence="1">
    <location>
        <begin position="77"/>
        <end position="97"/>
    </location>
</feature>
<dbReference type="EMBL" id="CP020946">
    <property type="protein sequence ID" value="ASD62141.1"/>
    <property type="molecule type" value="Genomic_DNA"/>
</dbReference>
<keyword evidence="1" id="KW-0812">Transmembrane</keyword>
<name>A0A1Z3N3Y9_BDEBC</name>
<proteinExistence type="predicted"/>
<organism evidence="2 3">
    <name type="scientific">Bdellovibrio bacteriovorus</name>
    <dbReference type="NCBI Taxonomy" id="959"/>
    <lineage>
        <taxon>Bacteria</taxon>
        <taxon>Pseudomonadati</taxon>
        <taxon>Bdellovibrionota</taxon>
        <taxon>Bdellovibrionia</taxon>
        <taxon>Bdellovibrionales</taxon>
        <taxon>Pseudobdellovibrionaceae</taxon>
        <taxon>Bdellovibrio</taxon>
    </lineage>
</organism>
<gene>
    <name evidence="2" type="ORF">B9G79_00455</name>
</gene>
<dbReference type="Proteomes" id="UP000197003">
    <property type="component" value="Chromosome"/>
</dbReference>
<protein>
    <submittedName>
        <fullName evidence="2">Uncharacterized protein</fullName>
    </submittedName>
</protein>
<dbReference type="AlphaFoldDB" id="A0A1Z3N3Y9"/>
<evidence type="ECO:0000256" key="1">
    <source>
        <dbReference type="SAM" id="Phobius"/>
    </source>
</evidence>